<feature type="chain" id="PRO_5039257875" description="NEAT domain-containing protein" evidence="1">
    <location>
        <begin position="25"/>
        <end position="173"/>
    </location>
</feature>
<feature type="signal peptide" evidence="1">
    <location>
        <begin position="1"/>
        <end position="24"/>
    </location>
</feature>
<evidence type="ECO:0008006" key="4">
    <source>
        <dbReference type="Google" id="ProtNLM"/>
    </source>
</evidence>
<comment type="caution">
    <text evidence="2">The sequence shown here is derived from an EMBL/GenBank/DDBJ whole genome shotgun (WGS) entry which is preliminary data.</text>
</comment>
<evidence type="ECO:0000256" key="1">
    <source>
        <dbReference type="SAM" id="SignalP"/>
    </source>
</evidence>
<keyword evidence="1" id="KW-0732">Signal</keyword>
<organism evidence="2 3">
    <name type="scientific">Candidatus Caccopulliclostridium gallistercoris</name>
    <dbReference type="NCBI Taxonomy" id="2840719"/>
    <lineage>
        <taxon>Bacteria</taxon>
        <taxon>Bacillati</taxon>
        <taxon>Bacillota</taxon>
        <taxon>Clostridia</taxon>
        <taxon>Candidatus Caccopulliclostridium</taxon>
    </lineage>
</organism>
<evidence type="ECO:0000313" key="3">
    <source>
        <dbReference type="Proteomes" id="UP000886861"/>
    </source>
</evidence>
<protein>
    <recommendedName>
        <fullName evidence="4">NEAT domain-containing protein</fullName>
    </recommendedName>
</protein>
<evidence type="ECO:0000313" key="2">
    <source>
        <dbReference type="EMBL" id="HIV01822.1"/>
    </source>
</evidence>
<gene>
    <name evidence="2" type="ORF">IAA62_04655</name>
</gene>
<accession>A0A9D1NFU1</accession>
<reference evidence="2" key="2">
    <citation type="journal article" date="2021" name="PeerJ">
        <title>Extensive microbial diversity within the chicken gut microbiome revealed by metagenomics and culture.</title>
        <authorList>
            <person name="Gilroy R."/>
            <person name="Ravi A."/>
            <person name="Getino M."/>
            <person name="Pursley I."/>
            <person name="Horton D.L."/>
            <person name="Alikhan N.F."/>
            <person name="Baker D."/>
            <person name="Gharbi K."/>
            <person name="Hall N."/>
            <person name="Watson M."/>
            <person name="Adriaenssens E.M."/>
            <person name="Foster-Nyarko E."/>
            <person name="Jarju S."/>
            <person name="Secka A."/>
            <person name="Antonio M."/>
            <person name="Oren A."/>
            <person name="Chaudhuri R.R."/>
            <person name="La Ragione R."/>
            <person name="Hildebrand F."/>
            <person name="Pallen M.J."/>
        </authorList>
    </citation>
    <scope>NUCLEOTIDE SEQUENCE</scope>
    <source>
        <strain evidence="2">CHK186-9395</strain>
    </source>
</reference>
<proteinExistence type="predicted"/>
<dbReference type="EMBL" id="DVOJ01000015">
    <property type="protein sequence ID" value="HIV01822.1"/>
    <property type="molecule type" value="Genomic_DNA"/>
</dbReference>
<reference evidence="2" key="1">
    <citation type="submission" date="2020-10" db="EMBL/GenBank/DDBJ databases">
        <authorList>
            <person name="Gilroy R."/>
        </authorList>
    </citation>
    <scope>NUCLEOTIDE SEQUENCE</scope>
    <source>
        <strain evidence="2">CHK186-9395</strain>
    </source>
</reference>
<name>A0A9D1NFU1_9FIRM</name>
<dbReference type="Proteomes" id="UP000886861">
    <property type="component" value="Unassembled WGS sequence"/>
</dbReference>
<sequence>MKKIILFFLNLIFLLNFNATFAHASAENTVILKEIVITPTSIIAARSNNFLYKNNGENAIKVLEFSIENSSNKINLIENETYLIKNKNYSYNLQNFEFKNVNNNFQNIIYLNMINNFKFGDFQYEVKIKNEPYVLNLNKKLNSNTKNFTLHFNNINLSCGGISLKVELYFEVL</sequence>
<dbReference type="AlphaFoldDB" id="A0A9D1NFU1"/>